<sequence>MKKDQSEMSSEELWHLYPIILSEHKDCWKDWYLEEKETLKRILKLDNMILSHIGSTSVDTIWAKPTVDILVEADGGDFSAVFETLAKHGYIHMYRTKTRMSFVKGYLPEGFAEKVYHIHVRLFGDNDELYFRDYLIEHPETAKEYETLKLGLWKPFEFDRDGYTNAKGEFVKAVTEKAKRLYRGRYIRSEI</sequence>
<dbReference type="PANTHER" id="PTHR34822:SF1">
    <property type="entry name" value="GRPB FAMILY PROTEIN"/>
    <property type="match status" value="1"/>
</dbReference>
<dbReference type="Proteomes" id="UP000611762">
    <property type="component" value="Unassembled WGS sequence"/>
</dbReference>
<gene>
    <name evidence="1" type="ORF">H8698_09755</name>
</gene>
<dbReference type="InterPro" id="IPR043519">
    <property type="entry name" value="NT_sf"/>
</dbReference>
<reference evidence="1" key="1">
    <citation type="submission" date="2020-08" db="EMBL/GenBank/DDBJ databases">
        <title>Genome public.</title>
        <authorList>
            <person name="Liu C."/>
            <person name="Sun Q."/>
        </authorList>
    </citation>
    <scope>NUCLEOTIDE SEQUENCE</scope>
    <source>
        <strain evidence="1">H8</strain>
    </source>
</reference>
<organism evidence="1 2">
    <name type="scientific">Congzhengia minquanensis</name>
    <dbReference type="NCBI Taxonomy" id="2763657"/>
    <lineage>
        <taxon>Bacteria</taxon>
        <taxon>Bacillati</taxon>
        <taxon>Bacillota</taxon>
        <taxon>Clostridia</taxon>
        <taxon>Eubacteriales</taxon>
        <taxon>Oscillospiraceae</taxon>
        <taxon>Congzhengia</taxon>
    </lineage>
</organism>
<dbReference type="EMBL" id="JACRSU010000003">
    <property type="protein sequence ID" value="MBC8541258.1"/>
    <property type="molecule type" value="Genomic_DNA"/>
</dbReference>
<name>A0A926DNL4_9FIRM</name>
<dbReference type="Gene3D" id="3.30.460.10">
    <property type="entry name" value="Beta Polymerase, domain 2"/>
    <property type="match status" value="1"/>
</dbReference>
<dbReference type="InterPro" id="IPR007344">
    <property type="entry name" value="GrpB/CoaE"/>
</dbReference>
<accession>A0A926DNL4</accession>
<evidence type="ECO:0000313" key="2">
    <source>
        <dbReference type="Proteomes" id="UP000611762"/>
    </source>
</evidence>
<dbReference type="RefSeq" id="WP_249313288.1">
    <property type="nucleotide sequence ID" value="NZ_JACRSU010000003.1"/>
</dbReference>
<dbReference type="PANTHER" id="PTHR34822">
    <property type="entry name" value="GRPB DOMAIN PROTEIN (AFU_ORTHOLOGUE AFUA_1G01530)"/>
    <property type="match status" value="1"/>
</dbReference>
<dbReference type="Pfam" id="PF04229">
    <property type="entry name" value="GrpB"/>
    <property type="match status" value="1"/>
</dbReference>
<dbReference type="SUPFAM" id="SSF81301">
    <property type="entry name" value="Nucleotidyltransferase"/>
    <property type="match status" value="1"/>
</dbReference>
<evidence type="ECO:0000313" key="1">
    <source>
        <dbReference type="EMBL" id="MBC8541258.1"/>
    </source>
</evidence>
<protein>
    <submittedName>
        <fullName evidence="1">GrpB family protein</fullName>
    </submittedName>
</protein>
<keyword evidence="2" id="KW-1185">Reference proteome</keyword>
<comment type="caution">
    <text evidence="1">The sequence shown here is derived from an EMBL/GenBank/DDBJ whole genome shotgun (WGS) entry which is preliminary data.</text>
</comment>
<dbReference type="AlphaFoldDB" id="A0A926DNL4"/>
<proteinExistence type="predicted"/>